<feature type="compositionally biased region" description="Basic and acidic residues" evidence="1">
    <location>
        <begin position="233"/>
        <end position="247"/>
    </location>
</feature>
<dbReference type="InterPro" id="IPR001387">
    <property type="entry name" value="Cro/C1-type_HTH"/>
</dbReference>
<dbReference type="Proteomes" id="UP001183610">
    <property type="component" value="Unassembled WGS sequence"/>
</dbReference>
<dbReference type="InterPro" id="IPR010982">
    <property type="entry name" value="Lambda_DNA-bd_dom_sf"/>
</dbReference>
<name>A0ABU2R637_9ACTN</name>
<dbReference type="RefSeq" id="WP_106430725.1">
    <property type="nucleotide sequence ID" value="NZ_JAVRET010000071.1"/>
</dbReference>
<dbReference type="EMBL" id="JAVRET010000071">
    <property type="protein sequence ID" value="MDT0412153.1"/>
    <property type="molecule type" value="Genomic_DNA"/>
</dbReference>
<evidence type="ECO:0000313" key="3">
    <source>
        <dbReference type="EMBL" id="MDT0412153.1"/>
    </source>
</evidence>
<feature type="region of interest" description="Disordered" evidence="1">
    <location>
        <begin position="227"/>
        <end position="247"/>
    </location>
</feature>
<keyword evidence="4" id="KW-1185">Reference proteome</keyword>
<sequence>MERDLGLMRDALVQQARAARTPTAQIAAALGVSTGTLARRFAPARLSRRLAAALHAATGPGTDFGPASASHPPSASATEEPGRLLAMALSELVYGTSFSGRAIARRAGVDPSYLSRMLSGERRPSWEKTERVTRACQGDVETIRALWEAAVRADSTRAAGGEARATLWGLLRGLHLSAGRPSPQVIERRSAGRVRGDDATALLRRELRPWPVVSAFVATLGGSPAEAMPLWSEAERQPAPERKEPSA</sequence>
<dbReference type="PROSITE" id="PS50943">
    <property type="entry name" value="HTH_CROC1"/>
    <property type="match status" value="1"/>
</dbReference>
<comment type="caution">
    <text evidence="3">The sequence shown here is derived from an EMBL/GenBank/DDBJ whole genome shotgun (WGS) entry which is preliminary data.</text>
</comment>
<dbReference type="CDD" id="cd00093">
    <property type="entry name" value="HTH_XRE"/>
    <property type="match status" value="1"/>
</dbReference>
<dbReference type="SMART" id="SM00530">
    <property type="entry name" value="HTH_XRE"/>
    <property type="match status" value="1"/>
</dbReference>
<dbReference type="Pfam" id="PF13560">
    <property type="entry name" value="HTH_31"/>
    <property type="match status" value="1"/>
</dbReference>
<evidence type="ECO:0000259" key="2">
    <source>
        <dbReference type="PROSITE" id="PS50943"/>
    </source>
</evidence>
<feature type="domain" description="HTH cro/C1-type" evidence="2">
    <location>
        <begin position="101"/>
        <end position="143"/>
    </location>
</feature>
<organism evidence="3 4">
    <name type="scientific">Streptomyces evansiae</name>
    <dbReference type="NCBI Taxonomy" id="3075535"/>
    <lineage>
        <taxon>Bacteria</taxon>
        <taxon>Bacillati</taxon>
        <taxon>Actinomycetota</taxon>
        <taxon>Actinomycetes</taxon>
        <taxon>Kitasatosporales</taxon>
        <taxon>Streptomycetaceae</taxon>
        <taxon>Streptomyces</taxon>
    </lineage>
</organism>
<accession>A0ABU2R637</accession>
<protein>
    <submittedName>
        <fullName evidence="3">Helix-turn-helix transcriptional regulator</fullName>
    </submittedName>
</protein>
<proteinExistence type="predicted"/>
<gene>
    <name evidence="3" type="ORF">RM698_24295</name>
</gene>
<dbReference type="SUPFAM" id="SSF47413">
    <property type="entry name" value="lambda repressor-like DNA-binding domains"/>
    <property type="match status" value="1"/>
</dbReference>
<evidence type="ECO:0000313" key="4">
    <source>
        <dbReference type="Proteomes" id="UP001183610"/>
    </source>
</evidence>
<evidence type="ECO:0000256" key="1">
    <source>
        <dbReference type="SAM" id="MobiDB-lite"/>
    </source>
</evidence>
<reference evidence="4" key="1">
    <citation type="submission" date="2023-07" db="EMBL/GenBank/DDBJ databases">
        <title>30 novel species of actinomycetes from the DSMZ collection.</title>
        <authorList>
            <person name="Nouioui I."/>
        </authorList>
    </citation>
    <scope>NUCLEOTIDE SEQUENCE [LARGE SCALE GENOMIC DNA]</scope>
    <source>
        <strain evidence="4">DSM 41979</strain>
    </source>
</reference>